<evidence type="ECO:0000256" key="3">
    <source>
        <dbReference type="ARBA" id="ARBA00022771"/>
    </source>
</evidence>
<keyword evidence="8" id="KW-1133">Transmembrane helix</keyword>
<evidence type="ECO:0000313" key="12">
    <source>
        <dbReference type="Proteomes" id="UP000077069"/>
    </source>
</evidence>
<dbReference type="PROSITE" id="PS01357">
    <property type="entry name" value="ZF_ZZ_1"/>
    <property type="match status" value="1"/>
</dbReference>
<evidence type="ECO:0000259" key="9">
    <source>
        <dbReference type="PROSITE" id="PS50135"/>
    </source>
</evidence>
<dbReference type="InterPro" id="IPR028846">
    <property type="entry name" value="Recoverin"/>
</dbReference>
<gene>
    <name evidence="11" type="ORF">CC84DRAFT_1258013</name>
</gene>
<dbReference type="Proteomes" id="UP000077069">
    <property type="component" value="Unassembled WGS sequence"/>
</dbReference>
<evidence type="ECO:0000256" key="5">
    <source>
        <dbReference type="ARBA" id="ARBA00022837"/>
    </source>
</evidence>
<dbReference type="EMBL" id="KV441551">
    <property type="protein sequence ID" value="OAG06746.1"/>
    <property type="molecule type" value="Genomic_DNA"/>
</dbReference>
<dbReference type="CDD" id="cd02340">
    <property type="entry name" value="ZZ_NBR1_like"/>
    <property type="match status" value="1"/>
</dbReference>
<keyword evidence="8" id="KW-0812">Transmembrane</keyword>
<dbReference type="PRINTS" id="PR00450">
    <property type="entry name" value="RECOVERIN"/>
</dbReference>
<evidence type="ECO:0008006" key="13">
    <source>
        <dbReference type="Google" id="ProtNLM"/>
    </source>
</evidence>
<feature type="compositionally biased region" description="Polar residues" evidence="7">
    <location>
        <begin position="566"/>
        <end position="577"/>
    </location>
</feature>
<dbReference type="PANTHER" id="PTHR23055">
    <property type="entry name" value="CALCIUM BINDING PROTEINS"/>
    <property type="match status" value="1"/>
</dbReference>
<evidence type="ECO:0000256" key="1">
    <source>
        <dbReference type="ARBA" id="ARBA00022723"/>
    </source>
</evidence>
<reference evidence="11 12" key="1">
    <citation type="submission" date="2016-05" db="EMBL/GenBank/DDBJ databases">
        <title>Comparative analysis of secretome profiles of manganese(II)-oxidizing ascomycete fungi.</title>
        <authorList>
            <consortium name="DOE Joint Genome Institute"/>
            <person name="Zeiner C.A."/>
            <person name="Purvine S.O."/>
            <person name="Zink E.M."/>
            <person name="Wu S."/>
            <person name="Pasa-Tolic L."/>
            <person name="Chaput D.L."/>
            <person name="Haridas S."/>
            <person name="Grigoriev I.V."/>
            <person name="Santelli C.M."/>
            <person name="Hansel C.M."/>
        </authorList>
    </citation>
    <scope>NUCLEOTIDE SEQUENCE [LARGE SCALE GENOMIC DNA]</scope>
    <source>
        <strain evidence="11 12">AP3s5-JAC2a</strain>
    </source>
</reference>
<dbReference type="STRING" id="1460663.A0A177CHE8"/>
<dbReference type="RefSeq" id="XP_018037111.1">
    <property type="nucleotide sequence ID" value="XM_018184789.1"/>
</dbReference>
<feature type="region of interest" description="Disordered" evidence="7">
    <location>
        <begin position="37"/>
        <end position="60"/>
    </location>
</feature>
<feature type="transmembrane region" description="Helical" evidence="8">
    <location>
        <begin position="12"/>
        <end position="30"/>
    </location>
</feature>
<dbReference type="OrthoDB" id="2122982at2759"/>
<feature type="domain" description="ZZ-type" evidence="9">
    <location>
        <begin position="228"/>
        <end position="280"/>
    </location>
</feature>
<dbReference type="PROSITE" id="PS00018">
    <property type="entry name" value="EF_HAND_1"/>
    <property type="match status" value="1"/>
</dbReference>
<keyword evidence="5" id="KW-0106">Calcium</keyword>
<dbReference type="InterPro" id="IPR011992">
    <property type="entry name" value="EF-hand-dom_pair"/>
</dbReference>
<dbReference type="SUPFAM" id="SSF57850">
    <property type="entry name" value="RING/U-box"/>
    <property type="match status" value="1"/>
</dbReference>
<feature type="compositionally biased region" description="Basic residues" evidence="7">
    <location>
        <begin position="50"/>
        <end position="60"/>
    </location>
</feature>
<accession>A0A177CHE8</accession>
<feature type="domain" description="EF-hand" evidence="10">
    <location>
        <begin position="366"/>
        <end position="401"/>
    </location>
</feature>
<evidence type="ECO:0000256" key="4">
    <source>
        <dbReference type="ARBA" id="ARBA00022833"/>
    </source>
</evidence>
<keyword evidence="4" id="KW-0862">Zinc</keyword>
<dbReference type="GO" id="GO:0005829">
    <property type="term" value="C:cytosol"/>
    <property type="evidence" value="ECO:0007669"/>
    <property type="project" value="TreeGrafter"/>
</dbReference>
<dbReference type="GO" id="GO:0005509">
    <property type="term" value="F:calcium ion binding"/>
    <property type="evidence" value="ECO:0007669"/>
    <property type="project" value="InterPro"/>
</dbReference>
<keyword evidence="3 6" id="KW-0863">Zinc-finger</keyword>
<sequence>MPTPSSASRYRPAVLVFTGAAAAYVTWLLYTSFSGAPSEGLHRSNAVRRPNARSRPRNRPQRIVEQLLAEPIALGDFDFFGRTITLETGNVMDHDSLLALGRELQPDADDERIERVINNLYDYYVDMFVETLAQGRPLSEIPRGELQAIVSIVNEQSTWQGTEYAFQRLRTRPSILAAQHPVDDLETIPPTEAGDWEDDTVADMEGQTLQRTLYHIAEDRARHEGVVHRGITCNGCDSRPIRGIRWHCANCADFDLCSDCEATNSHVKTHIFYKIRVPAPNLSITKQEPLYPGRPHMMSSSIAPTLKRRLVNDTRMEAEEIEALWDQFTCLATIPWTTDPNGLGWALDRRAFNHAFIPRYSTFKSAPNLIYDRVFSYFDTDHNTLIGFEEFVKGIDGLHATDAHVKLRIVFNGYDIDGDGYISRKDVLRIFRAHYAIEREATRNYLAESAEEMSVRGALDVIQSAQPLASAFTQAAIEPGEPNWLLRTKPPDDEIETAPIIENQPDTLDRDVVIRSTSKNMFDEDGDELDPNMSADNILKDRWARRQFYTDEEEGFTRPEGAPESPRTTAFDDQTNGFHDEHPVGDEEYKSPTLESERPRWSRSSSRVRFQDDVDVDTRSNASTSSRPVGERWGGYEIPEPEKDLGKEVLYQITQQAFNELLDPLFKEGEDAAMDAYACRDERRHYVAEIDAILEKFQSDKDMLENMNNVGAFTYSNCILKALCEQDFEKLSEKAPLDLTEIASIVGNMFKSAEKSITTFSAHWVKDRSPHHETDLWLMMLYRAQLEFEVTATLLELAMRQGWVLAPSPSSPIARHIARHRHSASKVADRDPTFPQFRPNSLKDVVPPIKEAPDTAVNDTPPLPKRPFGPLFVVPARTEPASTANDSKPATEVGTAPYALPEHNITLSRPLAIKEIGPHPYMHSLSFSLSGGTTPTVTLKDETRILGQHPAYDPDMPQVDGTFHAAIRAAAGEPDTANNRHLRRVALARLESVDRRDGERKGSGKVGFEEFEKAAREGRMRFLESWMDWVSF</sequence>
<dbReference type="GO" id="GO:0008270">
    <property type="term" value="F:zinc ion binding"/>
    <property type="evidence" value="ECO:0007669"/>
    <property type="project" value="UniProtKB-KW"/>
</dbReference>
<dbReference type="Gene3D" id="1.10.238.10">
    <property type="entry name" value="EF-hand"/>
    <property type="match status" value="1"/>
</dbReference>
<feature type="compositionally biased region" description="Basic and acidic residues" evidence="7">
    <location>
        <begin position="609"/>
        <end position="618"/>
    </location>
</feature>
<dbReference type="InterPro" id="IPR018247">
    <property type="entry name" value="EF_Hand_1_Ca_BS"/>
</dbReference>
<dbReference type="Pfam" id="PF00569">
    <property type="entry name" value="ZZ"/>
    <property type="match status" value="1"/>
</dbReference>
<dbReference type="CDD" id="cd00051">
    <property type="entry name" value="EFh"/>
    <property type="match status" value="1"/>
</dbReference>
<keyword evidence="2" id="KW-0677">Repeat</keyword>
<evidence type="ECO:0000313" key="11">
    <source>
        <dbReference type="EMBL" id="OAG06746.1"/>
    </source>
</evidence>
<evidence type="ECO:0000256" key="2">
    <source>
        <dbReference type="ARBA" id="ARBA00022737"/>
    </source>
</evidence>
<dbReference type="PROSITE" id="PS50135">
    <property type="entry name" value="ZF_ZZ_2"/>
    <property type="match status" value="1"/>
</dbReference>
<dbReference type="InterPro" id="IPR000433">
    <property type="entry name" value="Znf_ZZ"/>
</dbReference>
<keyword evidence="8" id="KW-0472">Membrane</keyword>
<dbReference type="PANTHER" id="PTHR23055:SF187">
    <property type="entry name" value="EF HAND DOMAIN PROTEIN (AFU_ORTHOLOGUE AFUA_6G07310)"/>
    <property type="match status" value="1"/>
</dbReference>
<feature type="compositionally biased region" description="Basic and acidic residues" evidence="7">
    <location>
        <begin position="578"/>
        <end position="600"/>
    </location>
</feature>
<evidence type="ECO:0000256" key="8">
    <source>
        <dbReference type="SAM" id="Phobius"/>
    </source>
</evidence>
<organism evidence="11 12">
    <name type="scientific">Paraphaeosphaeria sporulosa</name>
    <dbReference type="NCBI Taxonomy" id="1460663"/>
    <lineage>
        <taxon>Eukaryota</taxon>
        <taxon>Fungi</taxon>
        <taxon>Dikarya</taxon>
        <taxon>Ascomycota</taxon>
        <taxon>Pezizomycotina</taxon>
        <taxon>Dothideomycetes</taxon>
        <taxon>Pleosporomycetidae</taxon>
        <taxon>Pleosporales</taxon>
        <taxon>Massarineae</taxon>
        <taxon>Didymosphaeriaceae</taxon>
        <taxon>Paraphaeosphaeria</taxon>
    </lineage>
</organism>
<dbReference type="InterPro" id="IPR043145">
    <property type="entry name" value="Znf_ZZ_sf"/>
</dbReference>
<proteinExistence type="predicted"/>
<feature type="region of interest" description="Disordered" evidence="7">
    <location>
        <begin position="550"/>
        <end position="637"/>
    </location>
</feature>
<dbReference type="AlphaFoldDB" id="A0A177CHE8"/>
<evidence type="ECO:0000256" key="7">
    <source>
        <dbReference type="SAM" id="MobiDB-lite"/>
    </source>
</evidence>
<name>A0A177CHE8_9PLEO</name>
<dbReference type="InParanoid" id="A0A177CHE8"/>
<keyword evidence="12" id="KW-1185">Reference proteome</keyword>
<evidence type="ECO:0000256" key="6">
    <source>
        <dbReference type="PROSITE-ProRule" id="PRU00228"/>
    </source>
</evidence>
<dbReference type="PROSITE" id="PS50222">
    <property type="entry name" value="EF_HAND_2"/>
    <property type="match status" value="2"/>
</dbReference>
<dbReference type="Gene3D" id="3.30.60.90">
    <property type="match status" value="1"/>
</dbReference>
<evidence type="ECO:0000259" key="10">
    <source>
        <dbReference type="PROSITE" id="PS50222"/>
    </source>
</evidence>
<dbReference type="GeneID" id="28768275"/>
<feature type="domain" description="EF-hand" evidence="10">
    <location>
        <begin position="402"/>
        <end position="437"/>
    </location>
</feature>
<protein>
    <recommendedName>
        <fullName evidence="13">EF-hand</fullName>
    </recommendedName>
</protein>
<dbReference type="SMART" id="SM00054">
    <property type="entry name" value="EFh"/>
    <property type="match status" value="2"/>
</dbReference>
<dbReference type="SUPFAM" id="SSF47473">
    <property type="entry name" value="EF-hand"/>
    <property type="match status" value="1"/>
</dbReference>
<feature type="region of interest" description="Disordered" evidence="7">
    <location>
        <begin position="824"/>
        <end position="847"/>
    </location>
</feature>
<dbReference type="GO" id="GO:0016020">
    <property type="term" value="C:membrane"/>
    <property type="evidence" value="ECO:0007669"/>
    <property type="project" value="TreeGrafter"/>
</dbReference>
<dbReference type="InterPro" id="IPR002048">
    <property type="entry name" value="EF_hand_dom"/>
</dbReference>
<keyword evidence="1" id="KW-0479">Metal-binding</keyword>
<dbReference type="SMART" id="SM00291">
    <property type="entry name" value="ZnF_ZZ"/>
    <property type="match status" value="1"/>
</dbReference>